<dbReference type="Gene3D" id="1.25.40.10">
    <property type="entry name" value="Tetratricopeptide repeat domain"/>
    <property type="match status" value="1"/>
</dbReference>
<dbReference type="InterPro" id="IPR019734">
    <property type="entry name" value="TPR_rpt"/>
</dbReference>
<proteinExistence type="predicted"/>
<reference evidence="4 5" key="1">
    <citation type="submission" date="2020-05" db="EMBL/GenBank/DDBJ databases">
        <title>Gimesia benthica sp. nov., a novel planctomycete isolated from a deep-sea water sample of the Northwest Indian Ocean.</title>
        <authorList>
            <person name="Wang J."/>
            <person name="Ruan C."/>
            <person name="Song L."/>
            <person name="Zhu Y."/>
            <person name="Li A."/>
            <person name="Zheng X."/>
            <person name="Wang L."/>
            <person name="Lu Z."/>
            <person name="Huang Y."/>
            <person name="Du W."/>
            <person name="Zhou Y."/>
            <person name="Huang L."/>
            <person name="Dai X."/>
        </authorList>
    </citation>
    <scope>NUCLEOTIDE SEQUENCE [LARGE SCALE GENOMIC DNA]</scope>
    <source>
        <strain evidence="4 5">YYQ-30</strain>
    </source>
</reference>
<dbReference type="SUPFAM" id="SSF48452">
    <property type="entry name" value="TPR-like"/>
    <property type="match status" value="1"/>
</dbReference>
<evidence type="ECO:0000313" key="4">
    <source>
        <dbReference type="EMBL" id="NNU79758.1"/>
    </source>
</evidence>
<name>A0A849L0G3_9RHOB</name>
<gene>
    <name evidence="4" type="ORF">HMH01_04810</name>
</gene>
<evidence type="ECO:0000256" key="1">
    <source>
        <dbReference type="ARBA" id="ARBA00022737"/>
    </source>
</evidence>
<dbReference type="EMBL" id="JABFBC010000001">
    <property type="protein sequence ID" value="NNU79758.1"/>
    <property type="molecule type" value="Genomic_DNA"/>
</dbReference>
<keyword evidence="5" id="KW-1185">Reference proteome</keyword>
<evidence type="ECO:0008006" key="6">
    <source>
        <dbReference type="Google" id="ProtNLM"/>
    </source>
</evidence>
<dbReference type="RefSeq" id="WP_171322995.1">
    <property type="nucleotide sequence ID" value="NZ_JABFBC010000001.1"/>
</dbReference>
<dbReference type="PANTHER" id="PTHR44858:SF1">
    <property type="entry name" value="UDP-N-ACETYLGLUCOSAMINE--PEPTIDE N-ACETYLGLUCOSAMINYLTRANSFERASE SPINDLY-RELATED"/>
    <property type="match status" value="1"/>
</dbReference>
<evidence type="ECO:0000313" key="5">
    <source>
        <dbReference type="Proteomes" id="UP000572377"/>
    </source>
</evidence>
<feature type="chain" id="PRO_5032308147" description="Tetratricopeptide repeat protein" evidence="3">
    <location>
        <begin position="19"/>
        <end position="180"/>
    </location>
</feature>
<feature type="signal peptide" evidence="3">
    <location>
        <begin position="1"/>
        <end position="18"/>
    </location>
</feature>
<dbReference type="InterPro" id="IPR050498">
    <property type="entry name" value="Ycf3"/>
</dbReference>
<dbReference type="SMART" id="SM00028">
    <property type="entry name" value="TPR"/>
    <property type="match status" value="3"/>
</dbReference>
<dbReference type="PANTHER" id="PTHR44858">
    <property type="entry name" value="TETRATRICOPEPTIDE REPEAT PROTEIN 6"/>
    <property type="match status" value="1"/>
</dbReference>
<keyword evidence="3" id="KW-0732">Signal</keyword>
<dbReference type="PROSITE" id="PS51257">
    <property type="entry name" value="PROKAR_LIPOPROTEIN"/>
    <property type="match status" value="1"/>
</dbReference>
<dbReference type="AlphaFoldDB" id="A0A849L0G3"/>
<sequence>MRPLLLALVPFLAGPALAACPPVDDRADLRAELLTGILNAGSEAEARQLSDRLWQVWTTAPDSFAQSLLDRGMSRREAYDFAAAEEIFDELIAYCPDYVEGYNQRAFIRFLRENYDGSLADLDVVLAADPFHFAALSGRALNLMRQGRMDLGQQALRDALRLNPWLPERNMLIPQPGDRL</sequence>
<protein>
    <recommendedName>
        <fullName evidence="6">Tetratricopeptide repeat protein</fullName>
    </recommendedName>
</protein>
<keyword evidence="1" id="KW-0677">Repeat</keyword>
<dbReference type="InterPro" id="IPR011990">
    <property type="entry name" value="TPR-like_helical_dom_sf"/>
</dbReference>
<evidence type="ECO:0000256" key="2">
    <source>
        <dbReference type="ARBA" id="ARBA00022803"/>
    </source>
</evidence>
<accession>A0A849L0G3</accession>
<keyword evidence="2" id="KW-0802">TPR repeat</keyword>
<dbReference type="Proteomes" id="UP000572377">
    <property type="component" value="Unassembled WGS sequence"/>
</dbReference>
<comment type="caution">
    <text evidence="4">The sequence shown here is derived from an EMBL/GenBank/DDBJ whole genome shotgun (WGS) entry which is preliminary data.</text>
</comment>
<evidence type="ECO:0000256" key="3">
    <source>
        <dbReference type="SAM" id="SignalP"/>
    </source>
</evidence>
<organism evidence="4 5">
    <name type="scientific">Halovulum dunhuangense</name>
    <dbReference type="NCBI Taxonomy" id="1505036"/>
    <lineage>
        <taxon>Bacteria</taxon>
        <taxon>Pseudomonadati</taxon>
        <taxon>Pseudomonadota</taxon>
        <taxon>Alphaproteobacteria</taxon>
        <taxon>Rhodobacterales</taxon>
        <taxon>Paracoccaceae</taxon>
        <taxon>Halovulum</taxon>
    </lineage>
</organism>